<feature type="region of interest" description="Disordered" evidence="1">
    <location>
        <begin position="1"/>
        <end position="43"/>
    </location>
</feature>
<proteinExistence type="predicted"/>
<dbReference type="Proteomes" id="UP001185863">
    <property type="component" value="Unassembled WGS sequence"/>
</dbReference>
<gene>
    <name evidence="2" type="ORF">R4315_29550</name>
</gene>
<accession>A0AAE4V6F9</accession>
<protein>
    <submittedName>
        <fullName evidence="2">Uncharacterized protein</fullName>
    </submittedName>
</protein>
<sequence length="43" mass="4464">MAASSRWTDDENRFLADPQPLGGKGGAPAPDPKLYATYGGNLG</sequence>
<evidence type="ECO:0000256" key="1">
    <source>
        <dbReference type="SAM" id="MobiDB-lite"/>
    </source>
</evidence>
<name>A0AAE4V6F9_9NOCA</name>
<evidence type="ECO:0000313" key="2">
    <source>
        <dbReference type="EMBL" id="MDV7268668.1"/>
    </source>
</evidence>
<evidence type="ECO:0000313" key="3">
    <source>
        <dbReference type="Proteomes" id="UP001185863"/>
    </source>
</evidence>
<comment type="caution">
    <text evidence="2">The sequence shown here is derived from an EMBL/GenBank/DDBJ whole genome shotgun (WGS) entry which is preliminary data.</text>
</comment>
<dbReference type="EMBL" id="JAWLUP010000193">
    <property type="protein sequence ID" value="MDV7268668.1"/>
    <property type="molecule type" value="Genomic_DNA"/>
</dbReference>
<organism evidence="2 3">
    <name type="scientific">Rhodococcus oxybenzonivorans</name>
    <dbReference type="NCBI Taxonomy" id="1990687"/>
    <lineage>
        <taxon>Bacteria</taxon>
        <taxon>Bacillati</taxon>
        <taxon>Actinomycetota</taxon>
        <taxon>Actinomycetes</taxon>
        <taxon>Mycobacteriales</taxon>
        <taxon>Nocardiaceae</taxon>
        <taxon>Rhodococcus</taxon>
    </lineage>
</organism>
<dbReference type="AlphaFoldDB" id="A0AAE4V6F9"/>
<reference evidence="2" key="1">
    <citation type="submission" date="2023-10" db="EMBL/GenBank/DDBJ databases">
        <title>Development of a sustainable strategy for remediation of hydrocarbon-contaminated territories based on the waste exchange concept.</title>
        <authorList>
            <person name="Krivoruchko A."/>
        </authorList>
    </citation>
    <scope>NUCLEOTIDE SEQUENCE</scope>
    <source>
        <strain evidence="2">IEGM 68</strain>
    </source>
</reference>